<protein>
    <submittedName>
        <fullName evidence="1">Uncharacterized protein</fullName>
    </submittedName>
</protein>
<sequence>MYELLPQTQNDVLGVRLGGALTGDDYRALRAALQRAGRDGPVHLLVLADDHHGPAEPGAAWADPADAPVRPVAVGRLALVGDGEWHTWTAWLDRLLAPDAVRSFSEALLAEAWAWLREGDTSPASPPEAVTDPDPCPLLLGLVEALREAAPRLNGGLPYPQRTGIDDVQAGAPRPDGPARCSLPVTVRVARGVEKRYVLSVETGAGRAALAVSDGAEFEDRFRLATTPGDPPVEADVHRLFTALTADLGLHFATAS</sequence>
<keyword evidence="2" id="KW-1185">Reference proteome</keyword>
<name>A0A271ITP9_9BACT</name>
<evidence type="ECO:0000313" key="1">
    <source>
        <dbReference type="EMBL" id="PAP74583.1"/>
    </source>
</evidence>
<dbReference type="RefSeq" id="WP_143537781.1">
    <property type="nucleotide sequence ID" value="NZ_MQWD01000005.1"/>
</dbReference>
<dbReference type="Gene3D" id="3.40.50.10600">
    <property type="entry name" value="SpoIIaa-like domains"/>
    <property type="match status" value="1"/>
</dbReference>
<dbReference type="AlphaFoldDB" id="A0A271ITP9"/>
<gene>
    <name evidence="1" type="ORF">BSZ37_20615</name>
</gene>
<dbReference type="EMBL" id="MQWD01000005">
    <property type="protein sequence ID" value="PAP74583.1"/>
    <property type="molecule type" value="Genomic_DNA"/>
</dbReference>
<dbReference type="InterPro" id="IPR038396">
    <property type="entry name" value="SpoIIAA-like_sf"/>
</dbReference>
<evidence type="ECO:0000313" key="2">
    <source>
        <dbReference type="Proteomes" id="UP000216339"/>
    </source>
</evidence>
<comment type="caution">
    <text evidence="1">The sequence shown here is derived from an EMBL/GenBank/DDBJ whole genome shotgun (WGS) entry which is preliminary data.</text>
</comment>
<organism evidence="1 2">
    <name type="scientific">Rubrivirga marina</name>
    <dbReference type="NCBI Taxonomy" id="1196024"/>
    <lineage>
        <taxon>Bacteria</taxon>
        <taxon>Pseudomonadati</taxon>
        <taxon>Rhodothermota</taxon>
        <taxon>Rhodothermia</taxon>
        <taxon>Rhodothermales</taxon>
        <taxon>Rubricoccaceae</taxon>
        <taxon>Rubrivirga</taxon>
    </lineage>
</organism>
<dbReference type="InterPro" id="IPR036513">
    <property type="entry name" value="STAS_dom_sf"/>
</dbReference>
<accession>A0A271ITP9</accession>
<reference evidence="1 2" key="1">
    <citation type="submission" date="2016-11" db="EMBL/GenBank/DDBJ databases">
        <title>Study of marine rhodopsin-containing bacteria.</title>
        <authorList>
            <person name="Yoshizawa S."/>
            <person name="Kumagai Y."/>
            <person name="Kogure K."/>
        </authorList>
    </citation>
    <scope>NUCLEOTIDE SEQUENCE [LARGE SCALE GENOMIC DNA]</scope>
    <source>
        <strain evidence="1 2">SAORIC-28</strain>
    </source>
</reference>
<dbReference type="Pfam" id="PF11964">
    <property type="entry name" value="SpoIIAA-like"/>
    <property type="match status" value="1"/>
</dbReference>
<proteinExistence type="predicted"/>
<dbReference type="Proteomes" id="UP000216339">
    <property type="component" value="Unassembled WGS sequence"/>
</dbReference>
<dbReference type="SUPFAM" id="SSF52091">
    <property type="entry name" value="SpoIIaa-like"/>
    <property type="match status" value="1"/>
</dbReference>
<dbReference type="InterPro" id="IPR021866">
    <property type="entry name" value="SpoIIAA-like"/>
</dbReference>